<dbReference type="SUPFAM" id="SSF49464">
    <property type="entry name" value="Carboxypeptidase regulatory domain-like"/>
    <property type="match status" value="2"/>
</dbReference>
<dbReference type="SMART" id="SM00089">
    <property type="entry name" value="PKD"/>
    <property type="match status" value="5"/>
</dbReference>
<keyword evidence="2" id="KW-0472">Membrane</keyword>
<sequence length="1752" mass="185626">METEFREGYGQKKEEKMKKAMYFLLGLILSALVGINAFAMAELEIGDAEALPGETFTVDITINNATSAIRTTEIDIGYDSDVLAFQNGEAADGEWLFELISEVEPDLTNPRSGQVKILLTAASMYGIEENTNAVLAKLTFRMAADTEIASDTLSFLSPGPVLRDADNDDIPYTSSDGTVINIDTSGYIEGYVTPNVPVILTTTGNGRGETDQDGYYRISHIAGEFFLTAQSKAADKYKTYTAEITVNERETTTADIILTELPVASITSPSSNLSITEGGTINFQGTVTGGSPPFGYLWDFDGEAENSLAETPQKIAFQNPGNYIVTFTVTDADGDTSSDSLTITVNEKILTTTTTVPGATTTSTVISPTTTTLPGATTTSTVISPTTTTLPGATTTSTVISPTTTTLPGATTTSTLAPTTTTVPGATTTSTVISPTTTTVPGATTTSTVISPTTTTAPGATTTSTLVPTTTTTLPSAATTSTVISPTTTTVPSATTTSTVISPTTTAPGATTTSTVISPTTTTLTPGAATITAIATPDNGGSIKPSGTVMVAYGEDQRFKIKLNNGWRINKIKADGNKIDLEKDLDEKNRYIFKKVTEDHTLEVFFKQTHMINAYVKEGWEAGTIDPPGLVMTDHREDQTFTVTLNEGYEDWKFDVAADGESLGQISAYTFTNITEDHEISVTFQDPMADYGYIRGFVTPNIPTILTTTGNGYADTDEEGHFYMPHRSGEFILTAAPKESDKYKTYRVKITVNKGETRELDPIVLAEFPSALIISPGSDVVVDTGEAVYFQGSFTGGNAPFAYSWNFNGGAADSELKVPGNIVFQTPGVYPVSFAVTDRDGDMSACSITVSVNERIPEQYIITAGAGPNGVITPAGDVFVEEGTAQTFTMTPEPGYQVYDVTTDGESLGTVYSYIFANVTDDHEIHVTFRESPGAVTTWEPGGEIQAQGQDYLIISDPGYEVDNVVADNVSLGSVSEHTFPDDGSEHTLHATFKESSLTVTSGENGTVTVTVNDDGGRTVTIIPDSGYEVYDILADRVSAGPDDTYTFPDDGADHTAHVTFGELMEITPTWGAGGRIEIWDQTFLIIPDSGYEVHNVVADGVSLGAVYQYVFPDDRENHTIHATFREYPIKITLNENGKVSVTANQDGTHTAAIIPDSGSEIYGVVIDGVSMGPIETYTFPDDDLSHSIHATFWEPAIPDGYIEGYVTPNIPATVSTSAGICAEADEEGYYRISHIPGEFVLTITPKESDKYQPYTIEITVIKGHTTHLDEITLSSVCQAVAAFTASPADGSAGVRIIFDTTGSAGELSFDFGDGDTGAVPPDDIITHEYAETGEFQVTLTATGTDGCSDVMTKKVTVTAAESGYIKGRVTPGIPVILSTTGGSSAETDDEGRYYMSHIPGEFVLTVRAKDSDPYKTYTAEITVIEGETTDLDITLVELPAASIASPHMNITVNKGDSVNFQGAVTGGRPPFFYSWDFDGGAENSAVKAPGNVMFEKPGSYDITFTVTDADGDTDSHSVRVSADETSLTTTTISPTTTTLIPTTMTTTTVTTSSTLTPTTVTSSSTLTPTTVTISSTLTPTTVTTSSTLTPTTVTTSSTLTPTTVTTSSTLTPTTLPEVSDFPVASIVVPGSDMTINEGESVKFEGAVTSGNPPFAYSWNFGGGADENSGAEHPEDVTFQTAGDYTVVFIVTDEDGNTSSDSVKIIVTVSDDDGCFINAAGGHHDLPIAKLIVPGLMVLLLSLIRLFCKSEN</sequence>
<dbReference type="CDD" id="cd00146">
    <property type="entry name" value="PKD"/>
    <property type="match status" value="5"/>
</dbReference>
<feature type="domain" description="PKD" evidence="3">
    <location>
        <begin position="1468"/>
        <end position="1528"/>
    </location>
</feature>
<dbReference type="InterPro" id="IPR035986">
    <property type="entry name" value="PKD_dom_sf"/>
</dbReference>
<evidence type="ECO:0000256" key="1">
    <source>
        <dbReference type="SAM" id="MobiDB-lite"/>
    </source>
</evidence>
<dbReference type="InterPro" id="IPR008969">
    <property type="entry name" value="CarboxyPept-like_regulatory"/>
</dbReference>
<gene>
    <name evidence="4" type="ORF">dnm_042770</name>
</gene>
<feature type="domain" description="PKD" evidence="3">
    <location>
        <begin position="264"/>
        <end position="345"/>
    </location>
</feature>
<evidence type="ECO:0000313" key="5">
    <source>
        <dbReference type="Proteomes" id="UP000663722"/>
    </source>
</evidence>
<dbReference type="CDD" id="cd08548">
    <property type="entry name" value="Type_I_cohesin_like"/>
    <property type="match status" value="1"/>
</dbReference>
<proteinExistence type="predicted"/>
<protein>
    <submittedName>
        <fullName evidence="4">PKD domain-containing protein</fullName>
    </submittedName>
</protein>
<keyword evidence="2" id="KW-0812">Transmembrane</keyword>
<dbReference type="InterPro" id="IPR022409">
    <property type="entry name" value="PKD/Chitinase_dom"/>
</dbReference>
<accession>A0A975BML4</accession>
<dbReference type="Proteomes" id="UP000663722">
    <property type="component" value="Chromosome"/>
</dbReference>
<feature type="region of interest" description="Disordered" evidence="1">
    <location>
        <begin position="409"/>
        <end position="472"/>
    </location>
</feature>
<dbReference type="Pfam" id="PF18911">
    <property type="entry name" value="PKD_4"/>
    <property type="match status" value="5"/>
</dbReference>
<feature type="transmembrane region" description="Helical" evidence="2">
    <location>
        <begin position="21"/>
        <end position="41"/>
    </location>
</feature>
<organism evidence="4 5">
    <name type="scientific">Desulfonema magnum</name>
    <dbReference type="NCBI Taxonomy" id="45655"/>
    <lineage>
        <taxon>Bacteria</taxon>
        <taxon>Pseudomonadati</taxon>
        <taxon>Thermodesulfobacteriota</taxon>
        <taxon>Desulfobacteria</taxon>
        <taxon>Desulfobacterales</taxon>
        <taxon>Desulfococcaceae</taxon>
        <taxon>Desulfonema</taxon>
    </lineage>
</organism>
<feature type="domain" description="PKD" evidence="3">
    <location>
        <begin position="785"/>
        <end position="852"/>
    </location>
</feature>
<keyword evidence="5" id="KW-1185">Reference proteome</keyword>
<dbReference type="InterPro" id="IPR008965">
    <property type="entry name" value="CBM2/CBM3_carb-bd_dom_sf"/>
</dbReference>
<feature type="domain" description="PKD" evidence="3">
    <location>
        <begin position="1650"/>
        <end position="1712"/>
    </location>
</feature>
<dbReference type="PROSITE" id="PS50093">
    <property type="entry name" value="PKD"/>
    <property type="match status" value="5"/>
</dbReference>
<dbReference type="SUPFAM" id="SSF49299">
    <property type="entry name" value="PKD domain"/>
    <property type="match status" value="5"/>
</dbReference>
<dbReference type="KEGG" id="dmm:dnm_042770"/>
<dbReference type="SUPFAM" id="SSF49384">
    <property type="entry name" value="Carbohydrate-binding domain"/>
    <property type="match status" value="1"/>
</dbReference>
<name>A0A975BML4_9BACT</name>
<dbReference type="Gene3D" id="2.60.40.10">
    <property type="entry name" value="Immunoglobulins"/>
    <property type="match status" value="5"/>
</dbReference>
<evidence type="ECO:0000313" key="4">
    <source>
        <dbReference type="EMBL" id="QTA88235.1"/>
    </source>
</evidence>
<dbReference type="InterPro" id="IPR000601">
    <property type="entry name" value="PKD_dom"/>
</dbReference>
<dbReference type="GO" id="GO:0030246">
    <property type="term" value="F:carbohydrate binding"/>
    <property type="evidence" value="ECO:0007669"/>
    <property type="project" value="InterPro"/>
</dbReference>
<reference evidence="4" key="1">
    <citation type="journal article" date="2021" name="Microb. Physiol.">
        <title>Proteogenomic Insights into the Physiology of Marine, Sulfate-Reducing, Filamentous Desulfonema limicola and Desulfonema magnum.</title>
        <authorList>
            <person name="Schnaars V."/>
            <person name="Wohlbrand L."/>
            <person name="Scheve S."/>
            <person name="Hinrichs C."/>
            <person name="Reinhardt R."/>
            <person name="Rabus R."/>
        </authorList>
    </citation>
    <scope>NUCLEOTIDE SEQUENCE</scope>
    <source>
        <strain evidence="4">4be13</strain>
    </source>
</reference>
<feature type="region of interest" description="Disordered" evidence="1">
    <location>
        <begin position="486"/>
        <end position="516"/>
    </location>
</feature>
<dbReference type="Gene3D" id="2.60.40.680">
    <property type="match status" value="1"/>
</dbReference>
<feature type="domain" description="PKD" evidence="3">
    <location>
        <begin position="1302"/>
        <end position="1365"/>
    </location>
</feature>
<evidence type="ECO:0000256" key="2">
    <source>
        <dbReference type="SAM" id="Phobius"/>
    </source>
</evidence>
<keyword evidence="2" id="KW-1133">Transmembrane helix</keyword>
<dbReference type="Gene3D" id="2.60.40.1120">
    <property type="entry name" value="Carboxypeptidase-like, regulatory domain"/>
    <property type="match status" value="1"/>
</dbReference>
<dbReference type="EMBL" id="CP061800">
    <property type="protein sequence ID" value="QTA88235.1"/>
    <property type="molecule type" value="Genomic_DNA"/>
</dbReference>
<dbReference type="InterPro" id="IPR013783">
    <property type="entry name" value="Ig-like_fold"/>
</dbReference>
<evidence type="ECO:0000259" key="3">
    <source>
        <dbReference type="PROSITE" id="PS50093"/>
    </source>
</evidence>